<dbReference type="PANTHER" id="PTHR31672">
    <property type="entry name" value="BNACNNG10540D PROTEIN"/>
    <property type="match status" value="1"/>
</dbReference>
<evidence type="ECO:0000313" key="2">
    <source>
        <dbReference type="EMBL" id="KAF5730353.1"/>
    </source>
</evidence>
<protein>
    <submittedName>
        <fullName evidence="2">F-box and associated interaction domains-containing protein putative isoform 1</fullName>
    </submittedName>
</protein>
<comment type="caution">
    <text evidence="2">The sequence shown here is derived from an EMBL/GenBank/DDBJ whole genome shotgun (WGS) entry which is preliminary data.</text>
</comment>
<dbReference type="SUPFAM" id="SSF81383">
    <property type="entry name" value="F-box domain"/>
    <property type="match status" value="1"/>
</dbReference>
<dbReference type="EMBL" id="JAAARO010000020">
    <property type="protein sequence ID" value="KAF5730353.1"/>
    <property type="molecule type" value="Genomic_DNA"/>
</dbReference>
<dbReference type="InParanoid" id="A0A7J7C887"/>
<reference evidence="2 3" key="1">
    <citation type="journal article" date="2020" name="Nat. Commun.">
        <title>Genome of Tripterygium wilfordii and identification of cytochrome P450 involved in triptolide biosynthesis.</title>
        <authorList>
            <person name="Tu L."/>
            <person name="Su P."/>
            <person name="Zhang Z."/>
            <person name="Gao L."/>
            <person name="Wang J."/>
            <person name="Hu T."/>
            <person name="Zhou J."/>
            <person name="Zhang Y."/>
            <person name="Zhao Y."/>
            <person name="Liu Y."/>
            <person name="Song Y."/>
            <person name="Tong Y."/>
            <person name="Lu Y."/>
            <person name="Yang J."/>
            <person name="Xu C."/>
            <person name="Jia M."/>
            <person name="Peters R.J."/>
            <person name="Huang L."/>
            <person name="Gao W."/>
        </authorList>
    </citation>
    <scope>NUCLEOTIDE SEQUENCE [LARGE SCALE GENOMIC DNA]</scope>
    <source>
        <strain evidence="3">cv. XIE 37</strain>
        <tissue evidence="2">Leaf</tissue>
    </source>
</reference>
<dbReference type="Proteomes" id="UP000593562">
    <property type="component" value="Unassembled WGS sequence"/>
</dbReference>
<dbReference type="PANTHER" id="PTHR31672:SF10">
    <property type="entry name" value="F-BOX DOMAIN-CONTAINING PROTEIN"/>
    <property type="match status" value="1"/>
</dbReference>
<dbReference type="PROSITE" id="PS50181">
    <property type="entry name" value="FBOX"/>
    <property type="match status" value="1"/>
</dbReference>
<proteinExistence type="predicted"/>
<dbReference type="InterPro" id="IPR050796">
    <property type="entry name" value="SCF_F-box_component"/>
</dbReference>
<dbReference type="InterPro" id="IPR017451">
    <property type="entry name" value="F-box-assoc_interact_dom"/>
</dbReference>
<dbReference type="InterPro" id="IPR001810">
    <property type="entry name" value="F-box_dom"/>
</dbReference>
<dbReference type="SMART" id="SM00256">
    <property type="entry name" value="FBOX"/>
    <property type="match status" value="1"/>
</dbReference>
<dbReference type="Gene3D" id="1.20.1280.50">
    <property type="match status" value="1"/>
</dbReference>
<gene>
    <name evidence="2" type="ORF">HS088_TW20G00726</name>
</gene>
<dbReference type="CDD" id="cd22157">
    <property type="entry name" value="F-box_AtFBW1-like"/>
    <property type="match status" value="1"/>
</dbReference>
<keyword evidence="3" id="KW-1185">Reference proteome</keyword>
<dbReference type="Pfam" id="PF00646">
    <property type="entry name" value="F-box"/>
    <property type="match status" value="1"/>
</dbReference>
<dbReference type="AlphaFoldDB" id="A0A7J7C887"/>
<dbReference type="NCBIfam" id="TIGR01640">
    <property type="entry name" value="F_box_assoc_1"/>
    <property type="match status" value="1"/>
</dbReference>
<dbReference type="InterPro" id="IPR036047">
    <property type="entry name" value="F-box-like_dom_sf"/>
</dbReference>
<evidence type="ECO:0000259" key="1">
    <source>
        <dbReference type="PROSITE" id="PS50181"/>
    </source>
</evidence>
<dbReference type="FunCoup" id="A0A7J7C887">
    <property type="interactions" value="705"/>
</dbReference>
<dbReference type="SUPFAM" id="SSF50952">
    <property type="entry name" value="Soluble quinoprotein glucose dehydrogenase"/>
    <property type="match status" value="1"/>
</dbReference>
<dbReference type="Pfam" id="PF07734">
    <property type="entry name" value="FBA_1"/>
    <property type="match status" value="1"/>
</dbReference>
<name>A0A7J7C887_TRIWF</name>
<dbReference type="InterPro" id="IPR011041">
    <property type="entry name" value="Quinoprot_gluc/sorb_DH_b-prop"/>
</dbReference>
<dbReference type="InterPro" id="IPR006527">
    <property type="entry name" value="F-box-assoc_dom_typ1"/>
</dbReference>
<dbReference type="OrthoDB" id="1867629at2759"/>
<accession>A0A7J7C887</accession>
<evidence type="ECO:0000313" key="3">
    <source>
        <dbReference type="Proteomes" id="UP000593562"/>
    </source>
</evidence>
<sequence>MTIPEDIVVEILARLPVKSVLRFKCVAKRWNQIIRSYDFVSKHCSKQEPTCAFVVRHDPEEEECYSWLHEPQIDPEVETANLIFSENFDLLPVVFGPCNGLLCLCDTAGNVTIWNPSTKEHKDLPKTYGHDFNNFGFGFDRKTNDYNVLRFVSEGNRPNVSFEIELYSLNNDVWYGYPVAAVLVDYNLDSHAYNNGVCYCWAVKGAVAFIASFDMADHKFDWMRPPNCNISWVDCGVKLEILDGSLAAVLYLNDVESTNYDIWVMTKQGDNEILWVKKVCIGPLSMGKCLGLWNSNALFLEDDEEQLCLYDPETYHLRIFELEKTPLQVVSYRESLVRINGRTTGPRTS</sequence>
<organism evidence="2 3">
    <name type="scientific">Tripterygium wilfordii</name>
    <name type="common">Thunder God vine</name>
    <dbReference type="NCBI Taxonomy" id="458696"/>
    <lineage>
        <taxon>Eukaryota</taxon>
        <taxon>Viridiplantae</taxon>
        <taxon>Streptophyta</taxon>
        <taxon>Embryophyta</taxon>
        <taxon>Tracheophyta</taxon>
        <taxon>Spermatophyta</taxon>
        <taxon>Magnoliopsida</taxon>
        <taxon>eudicotyledons</taxon>
        <taxon>Gunneridae</taxon>
        <taxon>Pentapetalae</taxon>
        <taxon>rosids</taxon>
        <taxon>fabids</taxon>
        <taxon>Celastrales</taxon>
        <taxon>Celastraceae</taxon>
        <taxon>Tripterygium</taxon>
    </lineage>
</organism>
<feature type="domain" description="F-box" evidence="1">
    <location>
        <begin position="1"/>
        <end position="43"/>
    </location>
</feature>